<evidence type="ECO:0000313" key="3">
    <source>
        <dbReference type="Proteomes" id="UP000009058"/>
    </source>
</evidence>
<dbReference type="eggNOG" id="ENOG502SYTK">
    <property type="taxonomic scope" value="Eukaryota"/>
</dbReference>
<organism evidence="2 3">
    <name type="scientific">Pyricularia oryzae (strain 70-15 / ATCC MYA-4617 / FGSC 8958)</name>
    <name type="common">Rice blast fungus</name>
    <name type="synonym">Magnaporthe oryzae</name>
    <dbReference type="NCBI Taxonomy" id="242507"/>
    <lineage>
        <taxon>Eukaryota</taxon>
        <taxon>Fungi</taxon>
        <taxon>Dikarya</taxon>
        <taxon>Ascomycota</taxon>
        <taxon>Pezizomycotina</taxon>
        <taxon>Sordariomycetes</taxon>
        <taxon>Sordariomycetidae</taxon>
        <taxon>Magnaporthales</taxon>
        <taxon>Pyriculariaceae</taxon>
        <taxon>Pyricularia</taxon>
    </lineage>
</organism>
<dbReference type="EMBL" id="CM001234">
    <property type="protein sequence ID" value="EHA49738.1"/>
    <property type="molecule type" value="Genomic_DNA"/>
</dbReference>
<dbReference type="InParanoid" id="G4N5V9"/>
<proteinExistence type="predicted"/>
<feature type="coiled-coil region" evidence="1">
    <location>
        <begin position="46"/>
        <end position="122"/>
    </location>
</feature>
<dbReference type="HOGENOM" id="CLU_089010_0_0_1"/>
<dbReference type="OrthoDB" id="10398270at2759"/>
<keyword evidence="1" id="KW-0175">Coiled coil</keyword>
<dbReference type="RefSeq" id="XP_003716057.1">
    <property type="nucleotide sequence ID" value="XM_003716009.1"/>
</dbReference>
<evidence type="ECO:0000256" key="1">
    <source>
        <dbReference type="SAM" id="Coils"/>
    </source>
</evidence>
<reference evidence="2 3" key="1">
    <citation type="journal article" date="2005" name="Nature">
        <title>The genome sequence of the rice blast fungus Magnaporthe grisea.</title>
        <authorList>
            <person name="Dean R.A."/>
            <person name="Talbot N.J."/>
            <person name="Ebbole D.J."/>
            <person name="Farman M.L."/>
            <person name="Mitchell T.K."/>
            <person name="Orbach M.J."/>
            <person name="Thon M."/>
            <person name="Kulkarni R."/>
            <person name="Xu J.R."/>
            <person name="Pan H."/>
            <person name="Read N.D."/>
            <person name="Lee Y.H."/>
            <person name="Carbone I."/>
            <person name="Brown D."/>
            <person name="Oh Y.Y."/>
            <person name="Donofrio N."/>
            <person name="Jeong J.S."/>
            <person name="Soanes D.M."/>
            <person name="Djonovic S."/>
            <person name="Kolomiets E."/>
            <person name="Rehmeyer C."/>
            <person name="Li W."/>
            <person name="Harding M."/>
            <person name="Kim S."/>
            <person name="Lebrun M.H."/>
            <person name="Bohnert H."/>
            <person name="Coughlan S."/>
            <person name="Butler J."/>
            <person name="Calvo S."/>
            <person name="Ma L.J."/>
            <person name="Nicol R."/>
            <person name="Purcell S."/>
            <person name="Nusbaum C."/>
            <person name="Galagan J.E."/>
            <person name="Birren B.W."/>
        </authorList>
    </citation>
    <scope>NUCLEOTIDE SEQUENCE [LARGE SCALE GENOMIC DNA]</scope>
    <source>
        <strain evidence="3">70-15 / ATCC MYA-4617 / FGSC 8958</strain>
    </source>
</reference>
<reference key="2">
    <citation type="submission" date="2011-05" db="EMBL/GenBank/DDBJ databases">
        <title>The Genome Sequence of Magnaporthe oryzae 70-15.</title>
        <authorList>
            <consortium name="The Broad Institute Genome Sequencing Platform"/>
            <person name="Ma L.-J."/>
            <person name="Dead R."/>
            <person name="Young S.K."/>
            <person name="Zeng Q."/>
            <person name="Gargeya S."/>
            <person name="Fitzgerald M."/>
            <person name="Haas B."/>
            <person name="Abouelleil A."/>
            <person name="Alvarado L."/>
            <person name="Arachchi H.M."/>
            <person name="Berlin A."/>
            <person name="Brown A."/>
            <person name="Chapman S.B."/>
            <person name="Chen Z."/>
            <person name="Dunbar C."/>
            <person name="Freedman E."/>
            <person name="Gearin G."/>
            <person name="Gellesch M."/>
            <person name="Goldberg J."/>
            <person name="Griggs A."/>
            <person name="Gujja S."/>
            <person name="Heiman D."/>
            <person name="Howarth C."/>
            <person name="Larson L."/>
            <person name="Lui A."/>
            <person name="MacDonald P.J.P."/>
            <person name="Mehta T."/>
            <person name="Montmayeur A."/>
            <person name="Murphy C."/>
            <person name="Neiman D."/>
            <person name="Pearson M."/>
            <person name="Priest M."/>
            <person name="Roberts A."/>
            <person name="Saif S."/>
            <person name="Shea T."/>
            <person name="Shenoy N."/>
            <person name="Sisk P."/>
            <person name="Stolte C."/>
            <person name="Sykes S."/>
            <person name="Yandava C."/>
            <person name="Wortman J."/>
            <person name="Nusbaum C."/>
            <person name="Birren B."/>
        </authorList>
    </citation>
    <scope>NUCLEOTIDE SEQUENCE</scope>
    <source>
        <strain>70-15</strain>
    </source>
</reference>
<dbReference type="Proteomes" id="UP000009058">
    <property type="component" value="Chromosome 4"/>
</dbReference>
<name>G4N5V9_PYRO7</name>
<keyword evidence="3" id="KW-1185">Reference proteome</keyword>
<sequence>MPSCSPCRAKGAASCQVSPQDSARCVECVRSNRSGCDVLGLSAAQIRHIGRQHSKLDAEVEALEEQIHVQQAKLLRLRKQKKLWFEKMMRAVSRGIDDLEELDRVEREEAEQEERRRSTEVLPEVSLESLLPDSNFVWDSTFPMGPLNPSLLDEMNVLAQHSVGSSGGMVSSPGRPLTSGNGRWCFLRSSSFSWLTCSQIQLLIVLAERFLAILEVVKGFPNVFFMPIVFPFNKVLCFAVVSSMVEYSFNVVGLFCVDLDRFLCAGAVWCWFQ</sequence>
<dbReference type="AlphaFoldDB" id="G4N5V9"/>
<dbReference type="VEuPathDB" id="FungiDB:MGG_17035"/>
<evidence type="ECO:0000313" key="2">
    <source>
        <dbReference type="EMBL" id="EHA49738.1"/>
    </source>
</evidence>
<dbReference type="GeneID" id="12986495"/>
<protein>
    <submittedName>
        <fullName evidence="2">Uncharacterized protein</fullName>
    </submittedName>
</protein>
<accession>G4N5V9</accession>
<gene>
    <name evidence="2" type="ORF">MGG_17035</name>
</gene>